<evidence type="ECO:0000256" key="5">
    <source>
        <dbReference type="ARBA" id="ARBA00023004"/>
    </source>
</evidence>
<gene>
    <name evidence="7" type="ORF">K458DRAFT_392054</name>
</gene>
<evidence type="ECO:0000256" key="6">
    <source>
        <dbReference type="RuleBase" id="RU000461"/>
    </source>
</evidence>
<organism evidence="7 8">
    <name type="scientific">Lentithecium fluviatile CBS 122367</name>
    <dbReference type="NCBI Taxonomy" id="1168545"/>
    <lineage>
        <taxon>Eukaryota</taxon>
        <taxon>Fungi</taxon>
        <taxon>Dikarya</taxon>
        <taxon>Ascomycota</taxon>
        <taxon>Pezizomycotina</taxon>
        <taxon>Dothideomycetes</taxon>
        <taxon>Pleosporomycetidae</taxon>
        <taxon>Pleosporales</taxon>
        <taxon>Massarineae</taxon>
        <taxon>Lentitheciaceae</taxon>
        <taxon>Lentithecium</taxon>
    </lineage>
</organism>
<keyword evidence="6" id="KW-0503">Monooxygenase</keyword>
<protein>
    <submittedName>
        <fullName evidence="7">Cytochrome P450</fullName>
    </submittedName>
</protein>
<comment type="cofactor">
    <cofactor evidence="1">
        <name>heme</name>
        <dbReference type="ChEBI" id="CHEBI:30413"/>
    </cofactor>
</comment>
<sequence length="289" mass="32901">MQEIHKAIDTEIEWEAFKTVDLLIMISHRAVSRLLAGEELSRNKKFIHLSHKFGDLVFITGLMTAELPLGPFRKIFGYLLAQYHSVILYKVMKIVQPVVAKRMEEAENEKNVEKYDDSIEWAIKLNVDHKFNPKAKRDSRIVSLEMLHILEVAAGAPGAMMTEMLYQMLLHHGDESHVSLTAARTVMREPWVLHDGLTLPVGTRIGFSCKAIQLDPVNFSDPGPLKFDGFRFARLNELEGRLDDGARRYSAATLTPTNLSWGFGKHTCPGRFYAVRLAKMMFAVLLQEY</sequence>
<evidence type="ECO:0000256" key="2">
    <source>
        <dbReference type="ARBA" id="ARBA00010617"/>
    </source>
</evidence>
<keyword evidence="4 6" id="KW-0560">Oxidoreductase</keyword>
<keyword evidence="3 6" id="KW-0479">Metal-binding</keyword>
<dbReference type="Gene3D" id="1.10.630.10">
    <property type="entry name" value="Cytochrome P450"/>
    <property type="match status" value="1"/>
</dbReference>
<accession>A0A6G1ISN8</accession>
<dbReference type="Proteomes" id="UP000799291">
    <property type="component" value="Unassembled WGS sequence"/>
</dbReference>
<dbReference type="PANTHER" id="PTHR46206">
    <property type="entry name" value="CYTOCHROME P450"/>
    <property type="match status" value="1"/>
</dbReference>
<evidence type="ECO:0000313" key="7">
    <source>
        <dbReference type="EMBL" id="KAF2681264.1"/>
    </source>
</evidence>
<dbReference type="InterPro" id="IPR017972">
    <property type="entry name" value="Cyt_P450_CS"/>
</dbReference>
<dbReference type="PANTHER" id="PTHR46206:SF7">
    <property type="entry name" value="P450, PUTATIVE (EUROFUNG)-RELATED"/>
    <property type="match status" value="1"/>
</dbReference>
<dbReference type="GO" id="GO:0020037">
    <property type="term" value="F:heme binding"/>
    <property type="evidence" value="ECO:0007669"/>
    <property type="project" value="InterPro"/>
</dbReference>
<dbReference type="Pfam" id="PF00067">
    <property type="entry name" value="p450"/>
    <property type="match status" value="1"/>
</dbReference>
<proteinExistence type="inferred from homology"/>
<evidence type="ECO:0000256" key="3">
    <source>
        <dbReference type="ARBA" id="ARBA00022723"/>
    </source>
</evidence>
<reference evidence="7" key="1">
    <citation type="journal article" date="2020" name="Stud. Mycol.">
        <title>101 Dothideomycetes genomes: a test case for predicting lifestyles and emergence of pathogens.</title>
        <authorList>
            <person name="Haridas S."/>
            <person name="Albert R."/>
            <person name="Binder M."/>
            <person name="Bloem J."/>
            <person name="Labutti K."/>
            <person name="Salamov A."/>
            <person name="Andreopoulos B."/>
            <person name="Baker S."/>
            <person name="Barry K."/>
            <person name="Bills G."/>
            <person name="Bluhm B."/>
            <person name="Cannon C."/>
            <person name="Castanera R."/>
            <person name="Culley D."/>
            <person name="Daum C."/>
            <person name="Ezra D."/>
            <person name="Gonzalez J."/>
            <person name="Henrissat B."/>
            <person name="Kuo A."/>
            <person name="Liang C."/>
            <person name="Lipzen A."/>
            <person name="Lutzoni F."/>
            <person name="Magnuson J."/>
            <person name="Mondo S."/>
            <person name="Nolan M."/>
            <person name="Ohm R."/>
            <person name="Pangilinan J."/>
            <person name="Park H.-J."/>
            <person name="Ramirez L."/>
            <person name="Alfaro M."/>
            <person name="Sun H."/>
            <person name="Tritt A."/>
            <person name="Yoshinaga Y."/>
            <person name="Zwiers L.-H."/>
            <person name="Turgeon B."/>
            <person name="Goodwin S."/>
            <person name="Spatafora J."/>
            <person name="Crous P."/>
            <person name="Grigoriev I."/>
        </authorList>
    </citation>
    <scope>NUCLEOTIDE SEQUENCE</scope>
    <source>
        <strain evidence="7">CBS 122367</strain>
    </source>
</reference>
<evidence type="ECO:0000256" key="4">
    <source>
        <dbReference type="ARBA" id="ARBA00023002"/>
    </source>
</evidence>
<dbReference type="GO" id="GO:0005506">
    <property type="term" value="F:iron ion binding"/>
    <property type="evidence" value="ECO:0007669"/>
    <property type="project" value="InterPro"/>
</dbReference>
<keyword evidence="6" id="KW-0349">Heme</keyword>
<name>A0A6G1ISN8_9PLEO</name>
<dbReference type="EMBL" id="MU005592">
    <property type="protein sequence ID" value="KAF2681264.1"/>
    <property type="molecule type" value="Genomic_DNA"/>
</dbReference>
<keyword evidence="5 6" id="KW-0408">Iron</keyword>
<evidence type="ECO:0000256" key="1">
    <source>
        <dbReference type="ARBA" id="ARBA00001971"/>
    </source>
</evidence>
<dbReference type="InterPro" id="IPR001128">
    <property type="entry name" value="Cyt_P450"/>
</dbReference>
<evidence type="ECO:0000313" key="8">
    <source>
        <dbReference type="Proteomes" id="UP000799291"/>
    </source>
</evidence>
<dbReference type="AlphaFoldDB" id="A0A6G1ISN8"/>
<dbReference type="OrthoDB" id="1844152at2759"/>
<comment type="similarity">
    <text evidence="2 6">Belongs to the cytochrome P450 family.</text>
</comment>
<dbReference type="GO" id="GO:0016705">
    <property type="term" value="F:oxidoreductase activity, acting on paired donors, with incorporation or reduction of molecular oxygen"/>
    <property type="evidence" value="ECO:0007669"/>
    <property type="project" value="InterPro"/>
</dbReference>
<dbReference type="GO" id="GO:0004497">
    <property type="term" value="F:monooxygenase activity"/>
    <property type="evidence" value="ECO:0007669"/>
    <property type="project" value="UniProtKB-KW"/>
</dbReference>
<keyword evidence="8" id="KW-1185">Reference proteome</keyword>
<dbReference type="SUPFAM" id="SSF48264">
    <property type="entry name" value="Cytochrome P450"/>
    <property type="match status" value="1"/>
</dbReference>
<dbReference type="InterPro" id="IPR036396">
    <property type="entry name" value="Cyt_P450_sf"/>
</dbReference>
<dbReference type="PROSITE" id="PS00086">
    <property type="entry name" value="CYTOCHROME_P450"/>
    <property type="match status" value="1"/>
</dbReference>